<dbReference type="InterPro" id="IPR038501">
    <property type="entry name" value="Spore_GerAC_C_sf"/>
</dbReference>
<evidence type="ECO:0000256" key="7">
    <source>
        <dbReference type="ARBA" id="ARBA00023288"/>
    </source>
</evidence>
<dbReference type="PANTHER" id="PTHR35789:SF1">
    <property type="entry name" value="SPORE GERMINATION PROTEIN B3"/>
    <property type="match status" value="1"/>
</dbReference>
<dbReference type="RefSeq" id="WP_163941391.1">
    <property type="nucleotide sequence ID" value="NZ_JAAIKC010000001.1"/>
</dbReference>
<evidence type="ECO:0000256" key="5">
    <source>
        <dbReference type="ARBA" id="ARBA00023136"/>
    </source>
</evidence>
<dbReference type="GO" id="GO:0016020">
    <property type="term" value="C:membrane"/>
    <property type="evidence" value="ECO:0007669"/>
    <property type="project" value="UniProtKB-SubCell"/>
</dbReference>
<comment type="subcellular location">
    <subcellularLocation>
        <location evidence="1">Membrane</location>
        <topology evidence="1">Lipid-anchor</topology>
    </subcellularLocation>
</comment>
<dbReference type="NCBIfam" id="TIGR02887">
    <property type="entry name" value="spore_ger_x_C"/>
    <property type="match status" value="1"/>
</dbReference>
<feature type="domain" description="Spore germination protein N-terminal" evidence="9">
    <location>
        <begin position="24"/>
        <end position="210"/>
    </location>
</feature>
<evidence type="ECO:0000259" key="8">
    <source>
        <dbReference type="Pfam" id="PF05504"/>
    </source>
</evidence>
<keyword evidence="7" id="KW-0449">Lipoprotein</keyword>
<evidence type="ECO:0000256" key="1">
    <source>
        <dbReference type="ARBA" id="ARBA00004635"/>
    </source>
</evidence>
<name>A0A6G3ZSH0_9BACL</name>
<dbReference type="EMBL" id="JAAIKC010000001">
    <property type="protein sequence ID" value="NEW05153.1"/>
    <property type="molecule type" value="Genomic_DNA"/>
</dbReference>
<proteinExistence type="inferred from homology"/>
<protein>
    <submittedName>
        <fullName evidence="10">Ger(X)C family spore germination protein</fullName>
    </submittedName>
</protein>
<dbReference type="AlphaFoldDB" id="A0A6G3ZSH0"/>
<dbReference type="Gene3D" id="3.30.300.210">
    <property type="entry name" value="Nutrient germinant receptor protein C, domain 3"/>
    <property type="match status" value="1"/>
</dbReference>
<keyword evidence="4" id="KW-0732">Signal</keyword>
<evidence type="ECO:0000259" key="9">
    <source>
        <dbReference type="Pfam" id="PF25198"/>
    </source>
</evidence>
<feature type="domain" description="Spore germination GerAC-like C-terminal" evidence="8">
    <location>
        <begin position="219"/>
        <end position="388"/>
    </location>
</feature>
<evidence type="ECO:0000313" key="10">
    <source>
        <dbReference type="EMBL" id="NEW05153.1"/>
    </source>
</evidence>
<accession>A0A6G3ZSH0</accession>
<evidence type="ECO:0000256" key="2">
    <source>
        <dbReference type="ARBA" id="ARBA00007886"/>
    </source>
</evidence>
<dbReference type="InterPro" id="IPR057336">
    <property type="entry name" value="GerAC_N"/>
</dbReference>
<keyword evidence="6" id="KW-0564">Palmitate</keyword>
<dbReference type="Pfam" id="PF05504">
    <property type="entry name" value="Spore_GerAC"/>
    <property type="match status" value="1"/>
</dbReference>
<gene>
    <name evidence="10" type="ORF">GK047_03850</name>
</gene>
<dbReference type="InterPro" id="IPR008844">
    <property type="entry name" value="Spore_GerAC-like"/>
</dbReference>
<comment type="caution">
    <text evidence="10">The sequence shown here is derived from an EMBL/GenBank/DDBJ whole genome shotgun (WGS) entry which is preliminary data.</text>
</comment>
<dbReference type="PANTHER" id="PTHR35789">
    <property type="entry name" value="SPORE GERMINATION PROTEIN B3"/>
    <property type="match status" value="1"/>
</dbReference>
<sequence>MLPKSIVISIYLSLLLFLTTGCWDRVEIDQRGFVVGIAIDQPEAADAKHNYLGTFQFVVPGGLKQSTRGSGGGGGGASGKAYFNLSTTENSMPALSGRMSSKTSRSPYFEHLKMILISDKLAKSKSNFADLLDYYLRNSEMRRGVQILITEGKAADVLNIQANNETMPIDYITSIAKNNRKTNFMIPQSRIGDVHENLVKHESFAIQKVKIEDQGISLSGCAIFAGDTKRMVGFLSGAETQGLNFITNQMKGGIVESKIDENTVDFLLERSERKITMQLLGPNRFKFVIQILAEGNLDKSIANIDPSKEQALKRIEKSITEMIEKNAYKAIKKLQQTYKKDALGLGPYLYQNHYKLWKPVENNWDSGDNLFSQVIIEVHAESIIRRIGNINETKKE</sequence>
<evidence type="ECO:0000256" key="6">
    <source>
        <dbReference type="ARBA" id="ARBA00023139"/>
    </source>
</evidence>
<comment type="similarity">
    <text evidence="2">Belongs to the GerABKC lipoprotein family.</text>
</comment>
<dbReference type="InterPro" id="IPR046953">
    <property type="entry name" value="Spore_GerAC-like_C"/>
</dbReference>
<evidence type="ECO:0000256" key="4">
    <source>
        <dbReference type="ARBA" id="ARBA00022729"/>
    </source>
</evidence>
<reference evidence="10" key="1">
    <citation type="submission" date="2020-02" db="EMBL/GenBank/DDBJ databases">
        <authorList>
            <person name="Shen X.-R."/>
            <person name="Zhang Y.-X."/>
        </authorList>
    </citation>
    <scope>NUCLEOTIDE SEQUENCE</scope>
    <source>
        <strain evidence="10">SYP-B3998</strain>
    </source>
</reference>
<dbReference type="Pfam" id="PF25198">
    <property type="entry name" value="Spore_GerAC_N"/>
    <property type="match status" value="1"/>
</dbReference>
<keyword evidence="3" id="KW-0309">Germination</keyword>
<organism evidence="10">
    <name type="scientific">Paenibacillus sp. SYP-B3998</name>
    <dbReference type="NCBI Taxonomy" id="2678564"/>
    <lineage>
        <taxon>Bacteria</taxon>
        <taxon>Bacillati</taxon>
        <taxon>Bacillota</taxon>
        <taxon>Bacilli</taxon>
        <taxon>Bacillales</taxon>
        <taxon>Paenibacillaceae</taxon>
        <taxon>Paenibacillus</taxon>
    </lineage>
</organism>
<dbReference type="GO" id="GO:0009847">
    <property type="term" value="P:spore germination"/>
    <property type="evidence" value="ECO:0007669"/>
    <property type="project" value="InterPro"/>
</dbReference>
<dbReference type="PROSITE" id="PS51257">
    <property type="entry name" value="PROKAR_LIPOPROTEIN"/>
    <property type="match status" value="1"/>
</dbReference>
<evidence type="ECO:0000256" key="3">
    <source>
        <dbReference type="ARBA" id="ARBA00022544"/>
    </source>
</evidence>
<keyword evidence="5" id="KW-0472">Membrane</keyword>